<feature type="domain" description="Glucose-methanol-choline oxidoreductase C-terminal" evidence="8">
    <location>
        <begin position="531"/>
        <end position="672"/>
    </location>
</feature>
<protein>
    <recommendedName>
        <fullName evidence="11">Glucose dehydrogenase [FAD, quinone]-like</fullName>
    </recommendedName>
</protein>
<evidence type="ECO:0000256" key="6">
    <source>
        <dbReference type="SAM" id="Phobius"/>
    </source>
</evidence>
<gene>
    <name evidence="9" type="ORF">ILUMI_27089</name>
</gene>
<dbReference type="OrthoDB" id="5428259at2759"/>
<dbReference type="GO" id="GO:0016614">
    <property type="term" value="F:oxidoreductase activity, acting on CH-OH group of donors"/>
    <property type="evidence" value="ECO:0007669"/>
    <property type="project" value="InterPro"/>
</dbReference>
<evidence type="ECO:0000313" key="9">
    <source>
        <dbReference type="EMBL" id="KAF2879080.1"/>
    </source>
</evidence>
<sequence>MLYLGTVWFIICILIYSIGLYIFGGYIRVIEMLDIFNCFLCKELNKLQPAYDYIVVGCGSGGSVAALRLATNKDMTVLVLEAGPRGGKLFDVPAFGPILHMSTVDWQYRTVPQKYASKGFLQHASNWPMGRIVGGTGRINNMMYLRGHPTDYYEWFQDDEEFNYVTHILDFFKKSEDHRGSYKNDTRYHSTDGPLVVEDLSFVSKLAPAMLEAAKILKYPIRDLNGESHTGFMQAQVNINFGDRWTPAYYLSQKNKPNLVLQTNTLVTKVLLKSNFEAYAVKYLHLGQTSFVRARKGIILSAGVIGTPKLLMLSGIGPRQHLDEIGIKTKIDLPVGNNLQDHVTTGLDLITLNTSLGVDLKSVLSPLAVSKYFYNSSGPWTTAGCEVIGLIDTNSETYCYDYLDSLKVASMSRIKENRQPPTDFKSDKEIKIKQSKVKSDDILDRYLPAAQRFRSPKIVRNTKYDITIEVCPVNATRQPDLQFMVLPMGVSTDGGNHFRKAIGISDDVWKSYFAPLVGTTVISILPIVLHPKSRGTVRLLDNNIFSQPLIDPNYLSDAYDVEVLLKGIDLIKKFIDTEPLQKLGAKLNDQKFPGCERFVFDTPAYWECYVRQLTVTSFHPGGTCKMGSPSDTSAVVDYNFQVRYTHKLFIADASIMPTLPSGNVNAAVVMIGEKVAAEIENQLYLNTRACHRREIFVRRKRCKIK</sequence>
<dbReference type="PANTHER" id="PTHR11552">
    <property type="entry name" value="GLUCOSE-METHANOL-CHOLINE GMC OXIDOREDUCTASE"/>
    <property type="match status" value="1"/>
</dbReference>
<keyword evidence="6" id="KW-1133">Transmembrane helix</keyword>
<feature type="domain" description="Glucose-methanol-choline oxidoreductase N-terminal" evidence="7">
    <location>
        <begin position="51"/>
        <end position="343"/>
    </location>
</feature>
<evidence type="ECO:0000259" key="8">
    <source>
        <dbReference type="Pfam" id="PF05199"/>
    </source>
</evidence>
<feature type="binding site" evidence="5">
    <location>
        <position position="136"/>
    </location>
    <ligand>
        <name>FAD</name>
        <dbReference type="ChEBI" id="CHEBI:57692"/>
    </ligand>
</feature>
<feature type="transmembrane region" description="Helical" evidence="6">
    <location>
        <begin position="6"/>
        <end position="29"/>
    </location>
</feature>
<dbReference type="EMBL" id="VTPC01091233">
    <property type="protein sequence ID" value="KAF2879080.1"/>
    <property type="molecule type" value="Genomic_DNA"/>
</dbReference>
<dbReference type="PANTHER" id="PTHR11552:SF147">
    <property type="entry name" value="CHOLINE DEHYDROGENASE, MITOCHONDRIAL"/>
    <property type="match status" value="1"/>
</dbReference>
<evidence type="ECO:0000259" key="7">
    <source>
        <dbReference type="Pfam" id="PF00732"/>
    </source>
</evidence>
<evidence type="ECO:0000256" key="4">
    <source>
        <dbReference type="ARBA" id="ARBA00022827"/>
    </source>
</evidence>
<feature type="binding site" evidence="5">
    <location>
        <position position="267"/>
    </location>
    <ligand>
        <name>FAD</name>
        <dbReference type="ChEBI" id="CHEBI:57692"/>
    </ligand>
</feature>
<dbReference type="InterPro" id="IPR012132">
    <property type="entry name" value="GMC_OxRdtase"/>
</dbReference>
<evidence type="ECO:0000256" key="2">
    <source>
        <dbReference type="ARBA" id="ARBA00010790"/>
    </source>
</evidence>
<dbReference type="Gene3D" id="3.30.560.10">
    <property type="entry name" value="Glucose Oxidase, domain 3"/>
    <property type="match status" value="2"/>
</dbReference>
<evidence type="ECO:0000313" key="10">
    <source>
        <dbReference type="Proteomes" id="UP000801492"/>
    </source>
</evidence>
<keyword evidence="10" id="KW-1185">Reference proteome</keyword>
<organism evidence="9 10">
    <name type="scientific">Ignelater luminosus</name>
    <name type="common">Cucubano</name>
    <name type="synonym">Pyrophorus luminosus</name>
    <dbReference type="NCBI Taxonomy" id="2038154"/>
    <lineage>
        <taxon>Eukaryota</taxon>
        <taxon>Metazoa</taxon>
        <taxon>Ecdysozoa</taxon>
        <taxon>Arthropoda</taxon>
        <taxon>Hexapoda</taxon>
        <taxon>Insecta</taxon>
        <taxon>Pterygota</taxon>
        <taxon>Neoptera</taxon>
        <taxon>Endopterygota</taxon>
        <taxon>Coleoptera</taxon>
        <taxon>Polyphaga</taxon>
        <taxon>Elateriformia</taxon>
        <taxon>Elateroidea</taxon>
        <taxon>Elateridae</taxon>
        <taxon>Agrypninae</taxon>
        <taxon>Pyrophorini</taxon>
        <taxon>Ignelater</taxon>
    </lineage>
</organism>
<dbReference type="InterPro" id="IPR036188">
    <property type="entry name" value="FAD/NAD-bd_sf"/>
</dbReference>
<comment type="cofactor">
    <cofactor evidence="1 5">
        <name>FAD</name>
        <dbReference type="ChEBI" id="CHEBI:57692"/>
    </cofactor>
</comment>
<evidence type="ECO:0000256" key="3">
    <source>
        <dbReference type="ARBA" id="ARBA00022630"/>
    </source>
</evidence>
<accession>A0A8K0C3B9</accession>
<dbReference type="PIRSF" id="PIRSF000137">
    <property type="entry name" value="Alcohol_oxidase"/>
    <property type="match status" value="1"/>
</dbReference>
<evidence type="ECO:0000256" key="1">
    <source>
        <dbReference type="ARBA" id="ARBA00001974"/>
    </source>
</evidence>
<dbReference type="InterPro" id="IPR000172">
    <property type="entry name" value="GMC_OxRdtase_N"/>
</dbReference>
<proteinExistence type="inferred from homology"/>
<name>A0A8K0C3B9_IGNLU</name>
<dbReference type="InterPro" id="IPR007867">
    <property type="entry name" value="GMC_OxRtase_C"/>
</dbReference>
<dbReference type="SUPFAM" id="SSF54373">
    <property type="entry name" value="FAD-linked reductases, C-terminal domain"/>
    <property type="match status" value="1"/>
</dbReference>
<evidence type="ECO:0008006" key="11">
    <source>
        <dbReference type="Google" id="ProtNLM"/>
    </source>
</evidence>
<reference evidence="9" key="1">
    <citation type="submission" date="2019-08" db="EMBL/GenBank/DDBJ databases">
        <title>The genome of the North American firefly Photinus pyralis.</title>
        <authorList>
            <consortium name="Photinus pyralis genome working group"/>
            <person name="Fallon T.R."/>
            <person name="Sander Lower S.E."/>
            <person name="Weng J.-K."/>
        </authorList>
    </citation>
    <scope>NUCLEOTIDE SEQUENCE</scope>
    <source>
        <strain evidence="9">TRF0915ILg1</strain>
        <tissue evidence="9">Whole body</tissue>
    </source>
</reference>
<comment type="similarity">
    <text evidence="2">Belongs to the GMC oxidoreductase family.</text>
</comment>
<dbReference type="AlphaFoldDB" id="A0A8K0C3B9"/>
<dbReference type="Gene3D" id="3.50.50.60">
    <property type="entry name" value="FAD/NAD(P)-binding domain"/>
    <property type="match status" value="2"/>
</dbReference>
<keyword evidence="6" id="KW-0812">Transmembrane</keyword>
<keyword evidence="6" id="KW-0472">Membrane</keyword>
<dbReference type="SUPFAM" id="SSF51905">
    <property type="entry name" value="FAD/NAD(P)-binding domain"/>
    <property type="match status" value="1"/>
</dbReference>
<keyword evidence="3" id="KW-0285">Flavoprotein</keyword>
<evidence type="ECO:0000256" key="5">
    <source>
        <dbReference type="PIRSR" id="PIRSR000137-2"/>
    </source>
</evidence>
<dbReference type="Proteomes" id="UP000801492">
    <property type="component" value="Unassembled WGS sequence"/>
</dbReference>
<dbReference type="Pfam" id="PF00732">
    <property type="entry name" value="GMC_oxred_N"/>
    <property type="match status" value="1"/>
</dbReference>
<keyword evidence="4 5" id="KW-0274">FAD</keyword>
<comment type="caution">
    <text evidence="9">The sequence shown here is derived from an EMBL/GenBank/DDBJ whole genome shotgun (WGS) entry which is preliminary data.</text>
</comment>
<dbReference type="Pfam" id="PF05199">
    <property type="entry name" value="GMC_oxred_C"/>
    <property type="match status" value="1"/>
</dbReference>
<dbReference type="GO" id="GO:0050660">
    <property type="term" value="F:flavin adenine dinucleotide binding"/>
    <property type="evidence" value="ECO:0007669"/>
    <property type="project" value="InterPro"/>
</dbReference>